<dbReference type="GeneID" id="18240513"/>
<evidence type="ECO:0000259" key="14">
    <source>
        <dbReference type="Pfam" id="PF00850"/>
    </source>
</evidence>
<feature type="active site" description="Proton acceptor" evidence="10">
    <location>
        <position position="161"/>
    </location>
</feature>
<dbReference type="FunCoup" id="F4NZA1">
    <property type="interactions" value="59"/>
</dbReference>
<evidence type="ECO:0000256" key="3">
    <source>
        <dbReference type="ARBA" id="ARBA00022801"/>
    </source>
</evidence>
<keyword evidence="7 9" id="KW-0539">Nucleus</keyword>
<evidence type="ECO:0000256" key="9">
    <source>
        <dbReference type="PIRNR" id="PIRNR037913"/>
    </source>
</evidence>
<dbReference type="Gene3D" id="3.40.800.20">
    <property type="entry name" value="Histone deacetylase domain"/>
    <property type="match status" value="1"/>
</dbReference>
<evidence type="ECO:0000256" key="12">
    <source>
        <dbReference type="PIRSR" id="PIRSR037913-3"/>
    </source>
</evidence>
<evidence type="ECO:0000256" key="13">
    <source>
        <dbReference type="SAM" id="MobiDB-lite"/>
    </source>
</evidence>
<dbReference type="InterPro" id="IPR000286">
    <property type="entry name" value="HDACs"/>
</dbReference>
<keyword evidence="3 9" id="KW-0378">Hydrolase</keyword>
<dbReference type="PANTHER" id="PTHR10625:SF36">
    <property type="entry name" value="HISTONE DEACETYLASE 3"/>
    <property type="match status" value="1"/>
</dbReference>
<dbReference type="GO" id="GO:0046872">
    <property type="term" value="F:metal ion binding"/>
    <property type="evidence" value="ECO:0007669"/>
    <property type="project" value="UniProtKB-KW"/>
</dbReference>
<dbReference type="InterPro" id="IPR003084">
    <property type="entry name" value="HDAC_I/II"/>
</dbReference>
<dbReference type="PRINTS" id="PR01270">
    <property type="entry name" value="HDASUPER"/>
</dbReference>
<evidence type="ECO:0000256" key="5">
    <source>
        <dbReference type="ARBA" id="ARBA00023015"/>
    </source>
</evidence>
<feature type="compositionally biased region" description="Acidic residues" evidence="13">
    <location>
        <begin position="467"/>
        <end position="476"/>
    </location>
</feature>
<feature type="domain" description="Histone deacetylase" evidence="14">
    <location>
        <begin position="47"/>
        <end position="339"/>
    </location>
</feature>
<dbReference type="HOGENOM" id="CLU_007727_7_4_1"/>
<evidence type="ECO:0000256" key="2">
    <source>
        <dbReference type="ARBA" id="ARBA00012111"/>
    </source>
</evidence>
<dbReference type="AlphaFoldDB" id="F4NZA1"/>
<evidence type="ECO:0000313" key="15">
    <source>
        <dbReference type="EMBL" id="EGF81855.1"/>
    </source>
</evidence>
<keyword evidence="12" id="KW-0479">Metal-binding</keyword>
<keyword evidence="16" id="KW-1185">Reference proteome</keyword>
<evidence type="ECO:0000256" key="10">
    <source>
        <dbReference type="PIRSR" id="PIRSR037913-1"/>
    </source>
</evidence>
<feature type="region of interest" description="Disordered" evidence="13">
    <location>
        <begin position="426"/>
        <end position="476"/>
    </location>
</feature>
<feature type="binding site" evidence="12">
    <location>
        <position position="196"/>
    </location>
    <ligand>
        <name>a divalent metal cation</name>
        <dbReference type="ChEBI" id="CHEBI:60240"/>
    </ligand>
</feature>
<keyword evidence="5 9" id="KW-0805">Transcription regulation</keyword>
<dbReference type="InParanoid" id="F4NZA1"/>
<dbReference type="Pfam" id="PF00850">
    <property type="entry name" value="Hist_deacetyl"/>
    <property type="match status" value="1"/>
</dbReference>
<gene>
    <name evidence="15" type="ORF">BATDEDRAFT_34619</name>
</gene>
<keyword evidence="6 9" id="KW-0804">Transcription</keyword>
<dbReference type="GO" id="GO:0040029">
    <property type="term" value="P:epigenetic regulation of gene expression"/>
    <property type="evidence" value="ECO:0000318"/>
    <property type="project" value="GO_Central"/>
</dbReference>
<evidence type="ECO:0000256" key="6">
    <source>
        <dbReference type="ARBA" id="ARBA00023163"/>
    </source>
</evidence>
<dbReference type="InterPro" id="IPR023801">
    <property type="entry name" value="His_deacetylse_dom"/>
</dbReference>
<reference evidence="15 16" key="1">
    <citation type="submission" date="2009-12" db="EMBL/GenBank/DDBJ databases">
        <title>The draft genome of Batrachochytrium dendrobatidis.</title>
        <authorList>
            <consortium name="US DOE Joint Genome Institute (JGI-PGF)"/>
            <person name="Kuo A."/>
            <person name="Salamov A."/>
            <person name="Schmutz J."/>
            <person name="Lucas S."/>
            <person name="Pitluck S."/>
            <person name="Rosenblum E."/>
            <person name="Stajich J."/>
            <person name="Eisen M."/>
            <person name="Grigoriev I.V."/>
        </authorList>
    </citation>
    <scope>NUCLEOTIDE SEQUENCE [LARGE SCALE GENOMIC DNA]</scope>
    <source>
        <strain evidence="16">JAM81 / FGSC 10211</strain>
    </source>
</reference>
<dbReference type="PANTHER" id="PTHR10625">
    <property type="entry name" value="HISTONE DEACETYLASE HDAC1-RELATED"/>
    <property type="match status" value="1"/>
</dbReference>
<comment type="catalytic activity">
    <reaction evidence="9">
        <text>N(6)-acetyl-L-lysyl-[histone] + H2O = L-lysyl-[histone] + acetate</text>
        <dbReference type="Rhea" id="RHEA:58196"/>
        <dbReference type="Rhea" id="RHEA-COMP:9845"/>
        <dbReference type="Rhea" id="RHEA-COMP:11338"/>
        <dbReference type="ChEBI" id="CHEBI:15377"/>
        <dbReference type="ChEBI" id="CHEBI:29969"/>
        <dbReference type="ChEBI" id="CHEBI:30089"/>
        <dbReference type="ChEBI" id="CHEBI:61930"/>
        <dbReference type="EC" id="3.5.1.98"/>
    </reaction>
</comment>
<dbReference type="GO" id="GO:0070210">
    <property type="term" value="C:Rpd3L-Expanded complex"/>
    <property type="evidence" value="ECO:0000318"/>
    <property type="project" value="GO_Central"/>
</dbReference>
<comment type="similarity">
    <text evidence="8 9">Belongs to the histone deacetylase family. HD Type 1 subfamily.</text>
</comment>
<dbReference type="PIRSF" id="PIRSF037913">
    <property type="entry name" value="His_deacetylse_1"/>
    <property type="match status" value="1"/>
</dbReference>
<feature type="binding site" evidence="11">
    <location>
        <position position="324"/>
    </location>
    <ligand>
        <name>substrate</name>
    </ligand>
</feature>
<dbReference type="RefSeq" id="XP_006677431.1">
    <property type="nucleotide sequence ID" value="XM_006677368.1"/>
</dbReference>
<dbReference type="FunFam" id="3.40.800.20:FF:000007">
    <property type="entry name" value="Histone deacetylase"/>
    <property type="match status" value="1"/>
</dbReference>
<feature type="binding site" evidence="12">
    <location>
        <position position="198"/>
    </location>
    <ligand>
        <name>a divalent metal cation</name>
        <dbReference type="ChEBI" id="CHEBI:60240"/>
    </ligand>
</feature>
<evidence type="ECO:0000313" key="16">
    <source>
        <dbReference type="Proteomes" id="UP000007241"/>
    </source>
</evidence>
<comment type="subcellular location">
    <subcellularLocation>
        <location evidence="1 9">Nucleus</location>
    </subcellularLocation>
</comment>
<sequence length="476" mass="53407">MTTSNWPPPMDNASSFSVSAPVASHSKGRIAYLHRNEVGNFHYGDGHPMKPARLALTHNLVIGYGLHKMMTVYSPRLATDEELTEFHTDDYIDFIQRVSPDNIQNYSKFLSRFNIGVEDCPVFEGLYDFCKMSAGASIEGARKLNSQSADIAINWSGGLHHAKKFEASGFCYVNDIVLAILELLRYHPRVVYIDIDVHHGDGVQEAFYHSNRVMTVSFHRYDGQFFPGTGALSETGARKGKNYAINIPLHQSIDDASYAYIFTQIMSNVMQTFRPTAIVLQCGADSLASDRLGCFNLSIKGHGECVRYMRSFQIPMLVLGGGGYTIRNVARCWTYETSVLTETNLSDDLPYNEYLSHYGPDFKLHPAIVDRNSGNANTKQYLEGIRIRIAEYLKQIEGAPSVQMQAVMPSLGEGLLRDDDAVGDDSDDWAADCRRDEDDGLFNRHPNDRFSSRVHPAEHYENSHDQDADEGEDIEI</sequence>
<dbReference type="InterPro" id="IPR037138">
    <property type="entry name" value="His_deacetylse_dom_sf"/>
</dbReference>
<dbReference type="GO" id="GO:0004407">
    <property type="term" value="F:histone deacetylase activity"/>
    <property type="evidence" value="ECO:0000318"/>
    <property type="project" value="GO_Central"/>
</dbReference>
<feature type="binding site" evidence="11">
    <location>
        <position position="169"/>
    </location>
    <ligand>
        <name>substrate</name>
    </ligand>
</feature>
<dbReference type="Proteomes" id="UP000007241">
    <property type="component" value="Unassembled WGS sequence"/>
</dbReference>
<dbReference type="SUPFAM" id="SSF52768">
    <property type="entry name" value="Arginase/deacetylase"/>
    <property type="match status" value="1"/>
</dbReference>
<evidence type="ECO:0000256" key="1">
    <source>
        <dbReference type="ARBA" id="ARBA00004123"/>
    </source>
</evidence>
<name>F4NZA1_BATDJ</name>
<accession>F4NZA1</accession>
<dbReference type="GO" id="GO:0141221">
    <property type="term" value="F:histone deacetylase activity, hydrolytic mechanism"/>
    <property type="evidence" value="ECO:0007669"/>
    <property type="project" value="UniProtKB-EC"/>
</dbReference>
<evidence type="ECO:0000256" key="7">
    <source>
        <dbReference type="ARBA" id="ARBA00023242"/>
    </source>
</evidence>
<feature type="binding site" evidence="11">
    <location>
        <position position="119"/>
    </location>
    <ligand>
        <name>substrate</name>
    </ligand>
</feature>
<evidence type="ECO:0000256" key="11">
    <source>
        <dbReference type="PIRSR" id="PIRSR037913-2"/>
    </source>
</evidence>
<keyword evidence="4 9" id="KW-0156">Chromatin regulator</keyword>
<dbReference type="InterPro" id="IPR023696">
    <property type="entry name" value="Ureohydrolase_dom_sf"/>
</dbReference>
<evidence type="ECO:0000256" key="8">
    <source>
        <dbReference type="ARBA" id="ARBA00061569"/>
    </source>
</evidence>
<dbReference type="STRING" id="684364.F4NZA1"/>
<feature type="binding site" evidence="12">
    <location>
        <position position="285"/>
    </location>
    <ligand>
        <name>a divalent metal cation</name>
        <dbReference type="ChEBI" id="CHEBI:60240"/>
    </ligand>
</feature>
<dbReference type="EC" id="3.5.1.98" evidence="2 9"/>
<feature type="compositionally biased region" description="Basic and acidic residues" evidence="13">
    <location>
        <begin position="431"/>
        <end position="466"/>
    </location>
</feature>
<protein>
    <recommendedName>
        <fullName evidence="2 9">Histone deacetylase</fullName>
        <ecNumber evidence="2 9">3.5.1.98</ecNumber>
    </recommendedName>
</protein>
<dbReference type="GO" id="GO:0034967">
    <property type="term" value="C:Set3 complex"/>
    <property type="evidence" value="ECO:0007669"/>
    <property type="project" value="UniProtKB-ARBA"/>
</dbReference>
<dbReference type="OMA" id="ITDFYYL"/>
<proteinExistence type="inferred from homology"/>
<dbReference type="EMBL" id="GL882881">
    <property type="protein sequence ID" value="EGF81855.1"/>
    <property type="molecule type" value="Genomic_DNA"/>
</dbReference>
<evidence type="ECO:0000256" key="4">
    <source>
        <dbReference type="ARBA" id="ARBA00022853"/>
    </source>
</evidence>
<dbReference type="PRINTS" id="PR01271">
    <property type="entry name" value="HISDACETLASE"/>
</dbReference>
<organism evidence="15 16">
    <name type="scientific">Batrachochytrium dendrobatidis (strain JAM81 / FGSC 10211)</name>
    <name type="common">Frog chytrid fungus</name>
    <dbReference type="NCBI Taxonomy" id="684364"/>
    <lineage>
        <taxon>Eukaryota</taxon>
        <taxon>Fungi</taxon>
        <taxon>Fungi incertae sedis</taxon>
        <taxon>Chytridiomycota</taxon>
        <taxon>Chytridiomycota incertae sedis</taxon>
        <taxon>Chytridiomycetes</taxon>
        <taxon>Rhizophydiales</taxon>
        <taxon>Rhizophydiales incertae sedis</taxon>
        <taxon>Batrachochytrium</taxon>
    </lineage>
</organism>
<dbReference type="OrthoDB" id="1918432at2759"/>